<evidence type="ECO:0000313" key="2">
    <source>
        <dbReference type="EMBL" id="MFE4108031.1"/>
    </source>
</evidence>
<protein>
    <submittedName>
        <fullName evidence="2">Transaldolase family protein</fullName>
    </submittedName>
</protein>
<gene>
    <name evidence="2" type="ORF">ACFVKH_17240</name>
</gene>
<evidence type="ECO:0000256" key="1">
    <source>
        <dbReference type="ARBA" id="ARBA00023270"/>
    </source>
</evidence>
<dbReference type="Gene3D" id="3.20.20.70">
    <property type="entry name" value="Aldolase class I"/>
    <property type="match status" value="1"/>
</dbReference>
<proteinExistence type="predicted"/>
<dbReference type="RefSeq" id="WP_377967352.1">
    <property type="nucleotide sequence ID" value="NZ_JBHZOL010000098.1"/>
</dbReference>
<name>A0ABW6IIL3_9CYAN</name>
<dbReference type="InterPro" id="IPR013785">
    <property type="entry name" value="Aldolase_TIM"/>
</dbReference>
<comment type="caution">
    <text evidence="2">The sequence shown here is derived from an EMBL/GenBank/DDBJ whole genome shotgun (WGS) entry which is preliminary data.</text>
</comment>
<keyword evidence="1" id="KW-0704">Schiff base</keyword>
<keyword evidence="3" id="KW-1185">Reference proteome</keyword>
<reference evidence="2 3" key="1">
    <citation type="submission" date="2024-10" db="EMBL/GenBank/DDBJ databases">
        <authorList>
            <person name="Ratan Roy A."/>
            <person name="Morales Sandoval P.H."/>
            <person name="De Los Santos Villalobos S."/>
            <person name="Chakraborty S."/>
            <person name="Mukherjee J."/>
        </authorList>
    </citation>
    <scope>NUCLEOTIDE SEQUENCE [LARGE SCALE GENOMIC DNA]</scope>
    <source>
        <strain evidence="2 3">S1</strain>
    </source>
</reference>
<dbReference type="PANTHER" id="PTHR10683:SF40">
    <property type="entry name" value="FRUCTOSE-6-PHOSPHATE ALDOLASE 1-RELATED"/>
    <property type="match status" value="1"/>
</dbReference>
<dbReference type="EMBL" id="JBHZOL010000098">
    <property type="protein sequence ID" value="MFE4108031.1"/>
    <property type="molecule type" value="Genomic_DNA"/>
</dbReference>
<sequence>MSVSTVPPTLRLFLDCADPPQWTDWLATGLFYGITTNPLLLARSGTACSLDKLHSLAETAFALGAQEVQLQTWRDTVPALVERGQQLAAGDRRIVVKVPITQLGTLAATKLIQQGIRVTLTAVYAPQQVLMAAALGADYAAPYLGRINDLSGQGRETLVTMQQAIAALLSPTRLLVASIRSIEEVTFLATQGLNTFTLAPAIAAEFFNVAATQQATADFERAAEQMSQ</sequence>
<evidence type="ECO:0000313" key="3">
    <source>
        <dbReference type="Proteomes" id="UP001600165"/>
    </source>
</evidence>
<dbReference type="PANTHER" id="PTHR10683">
    <property type="entry name" value="TRANSALDOLASE"/>
    <property type="match status" value="1"/>
</dbReference>
<dbReference type="SUPFAM" id="SSF51569">
    <property type="entry name" value="Aldolase"/>
    <property type="match status" value="1"/>
</dbReference>
<dbReference type="Proteomes" id="UP001600165">
    <property type="component" value="Unassembled WGS sequence"/>
</dbReference>
<organism evidence="2 3">
    <name type="scientific">Almyronema epifaneia S1</name>
    <dbReference type="NCBI Taxonomy" id="2991925"/>
    <lineage>
        <taxon>Bacteria</taxon>
        <taxon>Bacillati</taxon>
        <taxon>Cyanobacteriota</taxon>
        <taxon>Cyanophyceae</taxon>
        <taxon>Nodosilineales</taxon>
        <taxon>Nodosilineaceae</taxon>
        <taxon>Almyronema</taxon>
        <taxon>Almyronema epifaneia</taxon>
    </lineage>
</organism>
<dbReference type="Pfam" id="PF00923">
    <property type="entry name" value="TAL_FSA"/>
    <property type="match status" value="1"/>
</dbReference>
<dbReference type="InterPro" id="IPR001585">
    <property type="entry name" value="TAL/FSA"/>
</dbReference>
<accession>A0ABW6IIL3</accession>